<dbReference type="Proteomes" id="UP000005837">
    <property type="component" value="Unassembled WGS sequence"/>
</dbReference>
<comment type="caution">
    <text evidence="1">The sequence shown here is derived from an EMBL/GenBank/DDBJ whole genome shotgun (WGS) entry which is preliminary data.</text>
</comment>
<sequence>MLLSKGWLKPFNTVISGGCRLLIYRKACRICLLPACCQRLPENGKCPIKHFQVAPSLFSVTHLTGSRLPEKNFAME</sequence>
<dbReference type="HOGENOM" id="CLU_2648758_0_0_4"/>
<reference evidence="1 2" key="1">
    <citation type="submission" date="2009-01" db="EMBL/GenBank/DDBJ databases">
        <authorList>
            <person name="Fulton L."/>
            <person name="Clifton S."/>
            <person name="Chinwalla A.T."/>
            <person name="Mitreva M."/>
            <person name="Sodergren E."/>
            <person name="Weinstock G."/>
            <person name="Clifton S."/>
            <person name="Dooling D.J."/>
            <person name="Fulton B."/>
            <person name="Minx P."/>
            <person name="Pepin K.H."/>
            <person name="Johnson M."/>
            <person name="Bhonagiri V."/>
            <person name="Nash W.E."/>
            <person name="Mardis E.R."/>
            <person name="Wilson R.K."/>
        </authorList>
    </citation>
    <scope>NUCLEOTIDE SEQUENCE [LARGE SCALE GENOMIC DNA]</scope>
    <source>
        <strain evidence="1 2">ATCC 23834</strain>
    </source>
</reference>
<evidence type="ECO:0000313" key="2">
    <source>
        <dbReference type="Proteomes" id="UP000005837"/>
    </source>
</evidence>
<accession>C0DVG8</accession>
<name>C0DVG8_EIKCO</name>
<dbReference type="AlphaFoldDB" id="C0DVG8"/>
<proteinExistence type="predicted"/>
<organism evidence="1 2">
    <name type="scientific">Eikenella corrodens ATCC 23834</name>
    <dbReference type="NCBI Taxonomy" id="546274"/>
    <lineage>
        <taxon>Bacteria</taxon>
        <taxon>Pseudomonadati</taxon>
        <taxon>Pseudomonadota</taxon>
        <taxon>Betaproteobacteria</taxon>
        <taxon>Neisseriales</taxon>
        <taxon>Neisseriaceae</taxon>
        <taxon>Eikenella</taxon>
    </lineage>
</organism>
<dbReference type="EMBL" id="ACEA01000022">
    <property type="protein sequence ID" value="EEG23966.1"/>
    <property type="molecule type" value="Genomic_DNA"/>
</dbReference>
<evidence type="ECO:0000313" key="1">
    <source>
        <dbReference type="EMBL" id="EEG23966.1"/>
    </source>
</evidence>
<gene>
    <name evidence="1" type="ORF">EIKCOROL_01357</name>
</gene>
<protein>
    <submittedName>
        <fullName evidence="1">Uncharacterized protein</fullName>
    </submittedName>
</protein>